<keyword evidence="2" id="KW-1133">Transmembrane helix</keyword>
<name>A0A832JA85_9GAMM</name>
<dbReference type="PANTHER" id="PTHR35813">
    <property type="entry name" value="INNER MEMBRANE PROTEIN YBAN"/>
    <property type="match status" value="1"/>
</dbReference>
<keyword evidence="1" id="KW-1003">Cell membrane</keyword>
<evidence type="ECO:0000313" key="3">
    <source>
        <dbReference type="EMBL" id="HHJ81312.1"/>
    </source>
</evidence>
<feature type="transmembrane region" description="Helical" evidence="2">
    <location>
        <begin position="72"/>
        <end position="91"/>
    </location>
</feature>
<accession>A0A832JA85</accession>
<evidence type="ECO:0000256" key="2">
    <source>
        <dbReference type="SAM" id="Phobius"/>
    </source>
</evidence>
<dbReference type="GO" id="GO:0005886">
    <property type="term" value="C:plasma membrane"/>
    <property type="evidence" value="ECO:0007669"/>
    <property type="project" value="UniProtKB-SubCell"/>
</dbReference>
<dbReference type="Pfam" id="PF04304">
    <property type="entry name" value="DUF454"/>
    <property type="match status" value="1"/>
</dbReference>
<keyword evidence="2" id="KW-0812">Transmembrane</keyword>
<evidence type="ECO:0000256" key="1">
    <source>
        <dbReference type="PIRNR" id="PIRNR016789"/>
    </source>
</evidence>
<gene>
    <name evidence="3" type="ORF">ENJ65_06725</name>
</gene>
<keyword evidence="1" id="KW-0997">Cell inner membrane</keyword>
<proteinExistence type="predicted"/>
<organism evidence="3">
    <name type="scientific">Candidatus Tenderia electrophaga</name>
    <dbReference type="NCBI Taxonomy" id="1748243"/>
    <lineage>
        <taxon>Bacteria</taxon>
        <taxon>Pseudomonadati</taxon>
        <taxon>Pseudomonadota</taxon>
        <taxon>Gammaproteobacteria</taxon>
        <taxon>Candidatus Tenderiales</taxon>
        <taxon>Candidatus Tenderiaceae</taxon>
        <taxon>Candidatus Tenderia</taxon>
    </lineage>
</organism>
<dbReference type="EMBL" id="DRNF01000424">
    <property type="protein sequence ID" value="HHJ81312.1"/>
    <property type="molecule type" value="Genomic_DNA"/>
</dbReference>
<dbReference type="AlphaFoldDB" id="A0A832JA85"/>
<sequence length="128" mass="14044">MKHLLTLLGICCVGLAFIGIFLPLLPTVPFVLLAAACFAKSSPRFYQWLSENRYFGPSLQHWRNNRSMSKQAKVMAIATIICSAAISIYLVKMVVIKLLIASLLLIPVFIILRLPTAAPDVAAAKTNT</sequence>
<dbReference type="PIRSF" id="PIRSF016789">
    <property type="entry name" value="DUF454"/>
    <property type="match status" value="1"/>
</dbReference>
<comment type="subcellular location">
    <subcellularLocation>
        <location evidence="1">Cell inner membrane</location>
        <topology evidence="1">Multi-pass membrane protein</topology>
    </subcellularLocation>
</comment>
<keyword evidence="1 2" id="KW-0472">Membrane</keyword>
<dbReference type="PANTHER" id="PTHR35813:SF1">
    <property type="entry name" value="INNER MEMBRANE PROTEIN YBAN"/>
    <property type="match status" value="1"/>
</dbReference>
<feature type="transmembrane region" description="Helical" evidence="2">
    <location>
        <begin position="98"/>
        <end position="118"/>
    </location>
</feature>
<reference evidence="3" key="1">
    <citation type="journal article" date="2020" name="mSystems">
        <title>Genome- and Community-Level Interaction Insights into Carbon Utilization and Element Cycling Functions of Hydrothermarchaeota in Hydrothermal Sediment.</title>
        <authorList>
            <person name="Zhou Z."/>
            <person name="Liu Y."/>
            <person name="Xu W."/>
            <person name="Pan J."/>
            <person name="Luo Z.H."/>
            <person name="Li M."/>
        </authorList>
    </citation>
    <scope>NUCLEOTIDE SEQUENCE [LARGE SCALE GENOMIC DNA]</scope>
    <source>
        <strain evidence="3">HyVt-505</strain>
    </source>
</reference>
<dbReference type="InterPro" id="IPR007401">
    <property type="entry name" value="DUF454"/>
</dbReference>
<dbReference type="Proteomes" id="UP000885832">
    <property type="component" value="Unassembled WGS sequence"/>
</dbReference>
<comment type="caution">
    <text evidence="3">The sequence shown here is derived from an EMBL/GenBank/DDBJ whole genome shotgun (WGS) entry which is preliminary data.</text>
</comment>
<protein>
    <recommendedName>
        <fullName evidence="1">Inner membrane protein</fullName>
    </recommendedName>
</protein>